<feature type="domain" description="Peptidase M12B" evidence="4">
    <location>
        <begin position="798"/>
        <end position="909"/>
    </location>
</feature>
<feature type="binding site" evidence="1">
    <location>
        <position position="830"/>
    </location>
    <ligand>
        <name>Zn(2+)</name>
        <dbReference type="ChEBI" id="CHEBI:29105"/>
        <note>catalytic</note>
    </ligand>
</feature>
<evidence type="ECO:0000313" key="5">
    <source>
        <dbReference type="EMBL" id="OXA63525.1"/>
    </source>
</evidence>
<feature type="region of interest" description="Disordered" evidence="2">
    <location>
        <begin position="349"/>
        <end position="384"/>
    </location>
</feature>
<evidence type="ECO:0000256" key="3">
    <source>
        <dbReference type="SAM" id="SignalP"/>
    </source>
</evidence>
<dbReference type="GO" id="GO:0046872">
    <property type="term" value="F:metal ion binding"/>
    <property type="evidence" value="ECO:0007669"/>
    <property type="project" value="UniProtKB-KW"/>
</dbReference>
<comment type="caution">
    <text evidence="1">Lacks conserved residue(s) required for the propagation of feature annotation.</text>
</comment>
<protein>
    <submittedName>
        <fullName evidence="5">Disintegrin and metalloproteinase domain-containing protein 2</fullName>
    </submittedName>
</protein>
<name>A0A226F165_FOLCA</name>
<organism evidence="5 6">
    <name type="scientific">Folsomia candida</name>
    <name type="common">Springtail</name>
    <dbReference type="NCBI Taxonomy" id="158441"/>
    <lineage>
        <taxon>Eukaryota</taxon>
        <taxon>Metazoa</taxon>
        <taxon>Ecdysozoa</taxon>
        <taxon>Arthropoda</taxon>
        <taxon>Hexapoda</taxon>
        <taxon>Collembola</taxon>
        <taxon>Entomobryomorpha</taxon>
        <taxon>Isotomoidea</taxon>
        <taxon>Isotomidae</taxon>
        <taxon>Proisotominae</taxon>
        <taxon>Folsomia</taxon>
    </lineage>
</organism>
<keyword evidence="3" id="KW-0732">Signal</keyword>
<sequence>MSKSSSLFYRIYFILVIFLCLENAEGSDTSAFLLKKLHLLYRRRRVGQERSRSSQFTFATLNTHVAKSYSELPPLPSQLSTILSELSGAKPCGASLSVTLTKFRKKGSRTMCLFKIQPDSIQLQSIFHQGSGITIGDQRLSPSQLYAKIQPVRGFLVGYPSSVVHGHISQRNEFYGWIKLVDKRRGHHIAFYVEPIENAPLYNTRFLDSPIARMESDNAILFEMIPKPHNHHPKSTNKSHSITSLNLKTRSITTSTIMEHSSSVSATPEAEQAVEFSTEDDDASTDSTGSDSMGIGSMESTFMTDPNDIQQSTTVDKIPTSSVTQSVTSITSPLDSSLSQTTSTALLTISSTSDDSEVSDPPEVYDDENSTLVSPESSGHMPESFVTKTPQANLSVGDIGNITSTTSSHDDDYEDFKKPSMGNFSSDGELKTQTNDTNKFGDLPFHSTAIVTGSQPVNSVLTFGTINVSQRTSTSPPDPEDKSSSTSSGAEGSFSTTLRRKRDPIFHSTQATPRPRPKNNSRVRRNLDLFNFLLPSGDIADELDLTGEDWSKSETLFSQSLSAHPICSLCIWIQPNFASSFGAKSGLLHGISEVVQIVRLTDWLLRFGTSVYLLISFAKSIAYIINIIYIRSQDFNEDGLPDNIGLKIKTIFTSDTIHLKPTQAEKDDAKSGPLYPLMRSTHRKNKRSLKDSAAFDPSNYDHNLAFESVDTDYPTHILDNPNDAMKLGIPIPRKPTSMEDAPLEEIPFSKMIYSVTAKETFARIAPQMRAQEELTGCCARLAFIYHNISPSLSISTKNGGCDRINNLILISGLYGTSKVGTWDIVRHLLHSIGHILGADHENLVDGKCGLHHVDTQETERAFLDPPVMDPRPYLNMGLRPASHRFSACARHGMALFLTSQNAHCLKGAHDEAVCGNGLVEGDEVCDCGSPSTCLLSGGCCGESVFSCAKVDCSAGQ</sequence>
<comment type="caution">
    <text evidence="5">The sequence shown here is derived from an EMBL/GenBank/DDBJ whole genome shotgun (WGS) entry which is preliminary data.</text>
</comment>
<accession>A0A226F165</accession>
<feature type="region of interest" description="Disordered" evidence="2">
    <location>
        <begin position="257"/>
        <end position="322"/>
    </location>
</feature>
<feature type="compositionally biased region" description="Polar residues" evidence="2">
    <location>
        <begin position="298"/>
        <end position="315"/>
    </location>
</feature>
<dbReference type="GO" id="GO:0004222">
    <property type="term" value="F:metalloendopeptidase activity"/>
    <property type="evidence" value="ECO:0007669"/>
    <property type="project" value="InterPro"/>
</dbReference>
<keyword evidence="1" id="KW-0479">Metal-binding</keyword>
<dbReference type="GO" id="GO:0005886">
    <property type="term" value="C:plasma membrane"/>
    <property type="evidence" value="ECO:0007669"/>
    <property type="project" value="TreeGrafter"/>
</dbReference>
<dbReference type="PANTHER" id="PTHR45702:SF2">
    <property type="entry name" value="KUZBANIAN, ISOFORM A"/>
    <property type="match status" value="1"/>
</dbReference>
<feature type="binding site" evidence="1">
    <location>
        <position position="834"/>
    </location>
    <ligand>
        <name>Zn(2+)</name>
        <dbReference type="ChEBI" id="CHEBI:29105"/>
        <note>catalytic</note>
    </ligand>
</feature>
<dbReference type="InterPro" id="IPR051489">
    <property type="entry name" value="ADAM_Metalloproteinase"/>
</dbReference>
<feature type="chain" id="PRO_5012081829" evidence="3">
    <location>
        <begin position="27"/>
        <end position="956"/>
    </location>
</feature>
<evidence type="ECO:0000313" key="6">
    <source>
        <dbReference type="Proteomes" id="UP000198287"/>
    </source>
</evidence>
<proteinExistence type="predicted"/>
<dbReference type="EMBL" id="LNIX01000001">
    <property type="protein sequence ID" value="OXA63525.1"/>
    <property type="molecule type" value="Genomic_DNA"/>
</dbReference>
<dbReference type="OrthoDB" id="2131567at2759"/>
<evidence type="ECO:0000256" key="1">
    <source>
        <dbReference type="PROSITE-ProRule" id="PRU00276"/>
    </source>
</evidence>
<keyword evidence="5" id="KW-0401">Integrin</keyword>
<feature type="compositionally biased region" description="Polar residues" evidence="2">
    <location>
        <begin position="257"/>
        <end position="266"/>
    </location>
</feature>
<feature type="compositionally biased region" description="Low complexity" evidence="2">
    <location>
        <begin position="484"/>
        <end position="497"/>
    </location>
</feature>
<dbReference type="GO" id="GO:0007219">
    <property type="term" value="P:Notch signaling pathway"/>
    <property type="evidence" value="ECO:0007669"/>
    <property type="project" value="TreeGrafter"/>
</dbReference>
<evidence type="ECO:0000256" key="2">
    <source>
        <dbReference type="SAM" id="MobiDB-lite"/>
    </source>
</evidence>
<feature type="compositionally biased region" description="Low complexity" evidence="2">
    <location>
        <begin position="285"/>
        <end position="297"/>
    </location>
</feature>
<dbReference type="PANTHER" id="PTHR45702">
    <property type="entry name" value="ADAM10/ADAM17 METALLOPEPTIDASE FAMILY MEMBER"/>
    <property type="match status" value="1"/>
</dbReference>
<feature type="binding site" evidence="1">
    <location>
        <position position="840"/>
    </location>
    <ligand>
        <name>Zn(2+)</name>
        <dbReference type="ChEBI" id="CHEBI:29105"/>
        <note>catalytic</note>
    </ligand>
</feature>
<reference evidence="5 6" key="1">
    <citation type="submission" date="2015-12" db="EMBL/GenBank/DDBJ databases">
        <title>The genome of Folsomia candida.</title>
        <authorList>
            <person name="Faddeeva A."/>
            <person name="Derks M.F."/>
            <person name="Anvar Y."/>
            <person name="Smit S."/>
            <person name="Van Straalen N."/>
            <person name="Roelofs D."/>
        </authorList>
    </citation>
    <scope>NUCLEOTIDE SEQUENCE [LARGE SCALE GENOMIC DNA]</scope>
    <source>
        <strain evidence="5 6">VU population</strain>
        <tissue evidence="5">Whole body</tissue>
    </source>
</reference>
<feature type="region of interest" description="Disordered" evidence="2">
    <location>
        <begin position="469"/>
        <end position="521"/>
    </location>
</feature>
<dbReference type="InterPro" id="IPR001590">
    <property type="entry name" value="Peptidase_M12B"/>
</dbReference>
<evidence type="ECO:0000259" key="4">
    <source>
        <dbReference type="PROSITE" id="PS50215"/>
    </source>
</evidence>
<dbReference type="GO" id="GO:0006509">
    <property type="term" value="P:membrane protein ectodomain proteolysis"/>
    <property type="evidence" value="ECO:0007669"/>
    <property type="project" value="TreeGrafter"/>
</dbReference>
<dbReference type="Proteomes" id="UP000198287">
    <property type="component" value="Unassembled WGS sequence"/>
</dbReference>
<feature type="signal peptide" evidence="3">
    <location>
        <begin position="1"/>
        <end position="26"/>
    </location>
</feature>
<gene>
    <name evidence="5" type="ORF">Fcan01_03014</name>
</gene>
<keyword evidence="6" id="KW-1185">Reference proteome</keyword>
<dbReference type="PROSITE" id="PS50215">
    <property type="entry name" value="ADAM_MEPRO"/>
    <property type="match status" value="1"/>
</dbReference>
<dbReference type="SUPFAM" id="SSF55486">
    <property type="entry name" value="Metalloproteases ('zincins'), catalytic domain"/>
    <property type="match status" value="1"/>
</dbReference>
<feature type="compositionally biased region" description="Acidic residues" evidence="2">
    <location>
        <begin position="354"/>
        <end position="369"/>
    </location>
</feature>
<dbReference type="AlphaFoldDB" id="A0A226F165"/>
<dbReference type="Gene3D" id="3.40.390.10">
    <property type="entry name" value="Collagenase (Catalytic Domain)"/>
    <property type="match status" value="1"/>
</dbReference>
<dbReference type="InterPro" id="IPR024079">
    <property type="entry name" value="MetalloPept_cat_dom_sf"/>
</dbReference>
<dbReference type="GO" id="GO:0007229">
    <property type="term" value="P:integrin-mediated signaling pathway"/>
    <property type="evidence" value="ECO:0007669"/>
    <property type="project" value="UniProtKB-KW"/>
</dbReference>
<keyword evidence="1" id="KW-0862">Zinc</keyword>